<evidence type="ECO:0000256" key="15">
    <source>
        <dbReference type="ARBA" id="ARBA00047174"/>
    </source>
</evidence>
<keyword evidence="12" id="KW-0624">Polysaccharide degradation</keyword>
<evidence type="ECO:0000256" key="11">
    <source>
        <dbReference type="ARBA" id="ARBA00023277"/>
    </source>
</evidence>
<dbReference type="CDD" id="cd21175">
    <property type="entry name" value="LPMO_AA9"/>
    <property type="match status" value="1"/>
</dbReference>
<dbReference type="InterPro" id="IPR035971">
    <property type="entry name" value="CBD_sf"/>
</dbReference>
<dbReference type="EC" id="1.14.99.56" evidence="15"/>
<evidence type="ECO:0000256" key="9">
    <source>
        <dbReference type="ARBA" id="ARBA00023033"/>
    </source>
</evidence>
<dbReference type="SUPFAM" id="SSF57180">
    <property type="entry name" value="Cellulose-binding domain"/>
    <property type="match status" value="1"/>
</dbReference>
<feature type="domain" description="CBM1" evidence="17">
    <location>
        <begin position="257"/>
        <end position="292"/>
    </location>
</feature>
<evidence type="ECO:0000256" key="10">
    <source>
        <dbReference type="ARBA" id="ARBA00023157"/>
    </source>
</evidence>
<evidence type="ECO:0000256" key="4">
    <source>
        <dbReference type="ARBA" id="ARBA00022723"/>
    </source>
</evidence>
<evidence type="ECO:0000313" key="18">
    <source>
        <dbReference type="EMBL" id="QBZ64672.1"/>
    </source>
</evidence>
<evidence type="ECO:0000256" key="3">
    <source>
        <dbReference type="ARBA" id="ARBA00022525"/>
    </source>
</evidence>
<evidence type="ECO:0000256" key="2">
    <source>
        <dbReference type="ARBA" id="ARBA00004613"/>
    </source>
</evidence>
<keyword evidence="9" id="KW-0503">Monooxygenase</keyword>
<evidence type="ECO:0000256" key="8">
    <source>
        <dbReference type="ARBA" id="ARBA00023008"/>
    </source>
</evidence>
<keyword evidence="3" id="KW-0964">Secreted</keyword>
<comment type="similarity">
    <text evidence="13">Belongs to the polysaccharide monooxygenase AA9 family.</text>
</comment>
<proteinExistence type="inferred from homology"/>
<evidence type="ECO:0000256" key="14">
    <source>
        <dbReference type="ARBA" id="ARBA00045077"/>
    </source>
</evidence>
<evidence type="ECO:0000313" key="19">
    <source>
        <dbReference type="Proteomes" id="UP000294847"/>
    </source>
</evidence>
<keyword evidence="7" id="KW-0560">Oxidoreductase</keyword>
<keyword evidence="5 16" id="KW-0732">Signal</keyword>
<dbReference type="Proteomes" id="UP000294847">
    <property type="component" value="Chromosome 6"/>
</dbReference>
<sequence>MKLGFATVAVAILASGANAHYWFDKLIINGRETSAYQYVRQSTRPTLYNPIKWIDTRDNSTPDMDDMRCNQGAFNSAGRTQTAEVAAGTRVGFRLAAGGTMFHPGPGLAYMSRAPGTASTYRGDGDWFKIYETGVCRQGADFSRDAWCTYEKPTMEFNIPKDTPNGEYLLRVEHIGVHRSHVNQPEFYVSCAQIKVVNGGSGRPGPTIKFPGGYSRNHPAFENYSVYNGYRSFPMPGPAVWSGGGGGGSTPAPPSGGCAALYEQCGGSGFNGPKCCSSGSCKVSNEWYSQCFIGRSFMYKGFEFDSRHSLVTAHT</sequence>
<dbReference type="PROSITE" id="PS00562">
    <property type="entry name" value="CBM1_1"/>
    <property type="match status" value="1"/>
</dbReference>
<comment type="cofactor">
    <cofactor evidence="1">
        <name>Cu(2+)</name>
        <dbReference type="ChEBI" id="CHEBI:29036"/>
    </cofactor>
</comment>
<evidence type="ECO:0000256" key="7">
    <source>
        <dbReference type="ARBA" id="ARBA00023002"/>
    </source>
</evidence>
<dbReference type="Pfam" id="PF03443">
    <property type="entry name" value="AA9"/>
    <property type="match status" value="1"/>
</dbReference>
<protein>
    <recommendedName>
        <fullName evidence="15">lytic cellulose monooxygenase (C4-dehydrogenating)</fullName>
        <ecNumber evidence="15">1.14.99.56</ecNumber>
    </recommendedName>
</protein>
<name>A0A4P7NR07_PYROR</name>
<keyword evidence="4" id="KW-0479">Metal-binding</keyword>
<evidence type="ECO:0000256" key="1">
    <source>
        <dbReference type="ARBA" id="ARBA00001973"/>
    </source>
</evidence>
<comment type="subcellular location">
    <subcellularLocation>
        <location evidence="2">Secreted</location>
    </subcellularLocation>
</comment>
<dbReference type="GO" id="GO:0046872">
    <property type="term" value="F:metal ion binding"/>
    <property type="evidence" value="ECO:0007669"/>
    <property type="project" value="UniProtKB-KW"/>
</dbReference>
<dbReference type="SMART" id="SM00236">
    <property type="entry name" value="fCBD"/>
    <property type="match status" value="1"/>
</dbReference>
<gene>
    <name evidence="18" type="ORF">PoMZ_06370</name>
</gene>
<evidence type="ECO:0000256" key="12">
    <source>
        <dbReference type="ARBA" id="ARBA00023326"/>
    </source>
</evidence>
<feature type="signal peptide" evidence="16">
    <location>
        <begin position="1"/>
        <end position="19"/>
    </location>
</feature>
<evidence type="ECO:0000256" key="16">
    <source>
        <dbReference type="SAM" id="SignalP"/>
    </source>
</evidence>
<accession>A0A4P7NR07</accession>
<dbReference type="InterPro" id="IPR000254">
    <property type="entry name" value="CBD"/>
</dbReference>
<dbReference type="PROSITE" id="PS51164">
    <property type="entry name" value="CBM1_2"/>
    <property type="match status" value="1"/>
</dbReference>
<keyword evidence="8" id="KW-0186">Copper</keyword>
<feature type="chain" id="PRO_5020790219" description="lytic cellulose monooxygenase (C4-dehydrogenating)" evidence="16">
    <location>
        <begin position="20"/>
        <end position="315"/>
    </location>
</feature>
<organism evidence="18 19">
    <name type="scientific">Pyricularia oryzae</name>
    <name type="common">Rice blast fungus</name>
    <name type="synonym">Magnaporthe oryzae</name>
    <dbReference type="NCBI Taxonomy" id="318829"/>
    <lineage>
        <taxon>Eukaryota</taxon>
        <taxon>Fungi</taxon>
        <taxon>Dikarya</taxon>
        <taxon>Ascomycota</taxon>
        <taxon>Pezizomycotina</taxon>
        <taxon>Sordariomycetes</taxon>
        <taxon>Sordariomycetidae</taxon>
        <taxon>Magnaporthales</taxon>
        <taxon>Pyriculariaceae</taxon>
        <taxon>Pyricularia</taxon>
    </lineage>
</organism>
<dbReference type="InterPro" id="IPR005103">
    <property type="entry name" value="AA9_LPMO"/>
</dbReference>
<evidence type="ECO:0000259" key="17">
    <source>
        <dbReference type="PROSITE" id="PS51164"/>
    </source>
</evidence>
<comment type="catalytic activity">
    <reaction evidence="14">
        <text>[(1-&gt;4)-beta-D-glucosyl]n+m + reduced acceptor + O2 = 4-dehydro-beta-D-glucosyl-[(1-&gt;4)-beta-D-glucosyl]n-1 + [(1-&gt;4)-beta-D-glucosyl]m + acceptor + H2O.</text>
        <dbReference type="EC" id="1.14.99.56"/>
    </reaction>
</comment>
<keyword evidence="10" id="KW-1015">Disulfide bond</keyword>
<evidence type="ECO:0000256" key="5">
    <source>
        <dbReference type="ARBA" id="ARBA00022729"/>
    </source>
</evidence>
<dbReference type="AlphaFoldDB" id="A0A4P7NR07"/>
<keyword evidence="11" id="KW-0119">Carbohydrate metabolism</keyword>
<dbReference type="InterPro" id="IPR049892">
    <property type="entry name" value="AA9"/>
</dbReference>
<dbReference type="GO" id="GO:0030248">
    <property type="term" value="F:cellulose binding"/>
    <property type="evidence" value="ECO:0007669"/>
    <property type="project" value="InterPro"/>
</dbReference>
<reference evidence="18 19" key="1">
    <citation type="journal article" date="2019" name="Mol. Biol. Evol.">
        <title>Blast fungal genomes show frequent chromosomal changes, gene gains and losses, and effector gene turnover.</title>
        <authorList>
            <person name="Gomez Luciano L.B."/>
            <person name="Jason Tsai I."/>
            <person name="Chuma I."/>
            <person name="Tosa Y."/>
            <person name="Chen Y.H."/>
            <person name="Li J.Y."/>
            <person name="Li M.Y."/>
            <person name="Jade Lu M.Y."/>
            <person name="Nakayashiki H."/>
            <person name="Li W.H."/>
        </authorList>
    </citation>
    <scope>NUCLEOTIDE SEQUENCE [LARGE SCALE GENOMIC DNA]</scope>
    <source>
        <strain evidence="18">MZ5-1-6</strain>
    </source>
</reference>
<keyword evidence="6" id="KW-0136">Cellulose degradation</keyword>
<dbReference type="GO" id="GO:0030245">
    <property type="term" value="P:cellulose catabolic process"/>
    <property type="evidence" value="ECO:0007669"/>
    <property type="project" value="UniProtKB-KW"/>
</dbReference>
<dbReference type="Gene3D" id="2.70.50.70">
    <property type="match status" value="1"/>
</dbReference>
<dbReference type="Pfam" id="PF00734">
    <property type="entry name" value="CBM_1"/>
    <property type="match status" value="1"/>
</dbReference>
<evidence type="ECO:0000256" key="13">
    <source>
        <dbReference type="ARBA" id="ARBA00044502"/>
    </source>
</evidence>
<evidence type="ECO:0000256" key="6">
    <source>
        <dbReference type="ARBA" id="ARBA00023001"/>
    </source>
</evidence>
<dbReference type="PANTHER" id="PTHR33353">
    <property type="entry name" value="PUTATIVE (AFU_ORTHOLOGUE AFUA_1G12560)-RELATED"/>
    <property type="match status" value="1"/>
</dbReference>
<dbReference type="EMBL" id="CP034209">
    <property type="protein sequence ID" value="QBZ64672.1"/>
    <property type="molecule type" value="Genomic_DNA"/>
</dbReference>
<dbReference type="PANTHER" id="PTHR33353:SF2">
    <property type="entry name" value="ENDO-BETA-1,4-GLUCANASE D"/>
    <property type="match status" value="1"/>
</dbReference>
<dbReference type="GO" id="GO:0005576">
    <property type="term" value="C:extracellular region"/>
    <property type="evidence" value="ECO:0007669"/>
    <property type="project" value="UniProtKB-SubCell"/>
</dbReference>
<dbReference type="GO" id="GO:0004497">
    <property type="term" value="F:monooxygenase activity"/>
    <property type="evidence" value="ECO:0007669"/>
    <property type="project" value="UniProtKB-KW"/>
</dbReference>